<feature type="binding site" evidence="14">
    <location>
        <position position="268"/>
    </location>
    <ligand>
        <name>5-hydroxyisourate</name>
        <dbReference type="ChEBI" id="CHEBI:18072"/>
    </ligand>
</feature>
<feature type="binding site" evidence="14">
    <location>
        <position position="69"/>
    </location>
    <ligand>
        <name>urate</name>
        <dbReference type="ChEBI" id="CHEBI:17775"/>
    </ligand>
</feature>
<evidence type="ECO:0000256" key="13">
    <source>
        <dbReference type="PIRSR" id="PIRSR000241-1"/>
    </source>
</evidence>
<sequence length="313" mass="35595">MSRNFEIATIKPNHEMAEHHYGKSGVKVLHVVRNGLVYSVKEFEVTTFLTLSSQKDYLKGDNSDIIATDSQKNTVYILAKKYGVKSPEDFAILLSKHFLSTYNHVTKVAVGVEELTWNRITYDDRGDSQKQHNHAFIHVPSCKRFTNVTLQRGEKSATVVSGMKDMRLLKTTQSSFVNFVDDAYRTLPDASDRIFSTVVNCSWEYSKDCQVDYDKGWDLVKNCILYNFAGDLGRGVPSPSVQHTLYLAEKEVLEKVGDIKSIEMTLPNKHYVNFDFGKFKDLVKISGEETVFLPLDKPSGIIYLKLSRKVNKL</sequence>
<dbReference type="AlphaFoldDB" id="A0A1J1I1B1"/>
<feature type="binding site" evidence="14">
    <location>
        <position position="176"/>
    </location>
    <ligand>
        <name>5-hydroxyisourate</name>
        <dbReference type="ChEBI" id="CHEBI:18072"/>
    </ligand>
</feature>
<dbReference type="GO" id="GO:0005777">
    <property type="term" value="C:peroxisome"/>
    <property type="evidence" value="ECO:0007669"/>
    <property type="project" value="UniProtKB-SubCell"/>
</dbReference>
<dbReference type="Proteomes" id="UP000183832">
    <property type="component" value="Unassembled WGS sequence"/>
</dbReference>
<feature type="active site" description="Charge relay system" evidence="13">
    <location>
        <position position="23"/>
    </location>
</feature>
<feature type="binding site" evidence="14">
    <location>
        <position position="68"/>
    </location>
    <ligand>
        <name>O2</name>
        <dbReference type="ChEBI" id="CHEBI:15379"/>
    </ligand>
</feature>
<evidence type="ECO:0000256" key="14">
    <source>
        <dbReference type="PIRSR" id="PIRSR000241-2"/>
    </source>
</evidence>
<comment type="similarity">
    <text evidence="4 12 15">Belongs to the uricase family.</text>
</comment>
<dbReference type="PANTHER" id="PTHR42874:SF1">
    <property type="entry name" value="URICASE"/>
    <property type="match status" value="1"/>
</dbReference>
<evidence type="ECO:0000256" key="2">
    <source>
        <dbReference type="ARBA" id="ARBA00004275"/>
    </source>
</evidence>
<feature type="binding site" evidence="14">
    <location>
        <position position="268"/>
    </location>
    <ligand>
        <name>O2</name>
        <dbReference type="ChEBI" id="CHEBI:15379"/>
    </ligand>
</feature>
<evidence type="ECO:0000256" key="3">
    <source>
        <dbReference type="ARBA" id="ARBA00004831"/>
    </source>
</evidence>
<dbReference type="EC" id="1.7.3.3" evidence="5 12"/>
<dbReference type="PIRSF" id="PIRSF000241">
    <property type="entry name" value="Urate_oxidase"/>
    <property type="match status" value="1"/>
</dbReference>
<feature type="active site" description="Charge relay system" evidence="13">
    <location>
        <position position="270"/>
    </location>
</feature>
<comment type="catalytic activity">
    <reaction evidence="11 12 15">
        <text>urate + O2 + H2O = 5-hydroxyisourate + H2O2</text>
        <dbReference type="Rhea" id="RHEA:21368"/>
        <dbReference type="ChEBI" id="CHEBI:15377"/>
        <dbReference type="ChEBI" id="CHEBI:15379"/>
        <dbReference type="ChEBI" id="CHEBI:16240"/>
        <dbReference type="ChEBI" id="CHEBI:17775"/>
        <dbReference type="ChEBI" id="CHEBI:18072"/>
        <dbReference type="EC" id="1.7.3.3"/>
    </reaction>
</comment>
<keyword evidence="7 12" id="KW-0659">Purine metabolism</keyword>
<dbReference type="NCBIfam" id="TIGR03383">
    <property type="entry name" value="urate_oxi"/>
    <property type="match status" value="1"/>
</dbReference>
<feature type="binding site" evidence="14">
    <location>
        <position position="69"/>
    </location>
    <ligand>
        <name>5-hydroxyisourate</name>
        <dbReference type="ChEBI" id="CHEBI:18072"/>
    </ligand>
</feature>
<feature type="binding site" evidence="14">
    <location>
        <position position="68"/>
    </location>
    <ligand>
        <name>urate</name>
        <dbReference type="ChEBI" id="CHEBI:17775"/>
    </ligand>
</feature>
<feature type="binding site" evidence="14">
    <location>
        <position position="176"/>
    </location>
    <ligand>
        <name>urate</name>
        <dbReference type="ChEBI" id="CHEBI:17775"/>
    </ligand>
</feature>
<dbReference type="STRING" id="568069.A0A1J1I1B1"/>
<dbReference type="PANTHER" id="PTHR42874">
    <property type="entry name" value="URICASE"/>
    <property type="match status" value="1"/>
</dbReference>
<keyword evidence="9 12" id="KW-0576">Peroxisome</keyword>
<comment type="subcellular location">
    <subcellularLocation>
        <location evidence="2 12">Peroxisome</location>
    </subcellularLocation>
</comment>
<feature type="binding site" evidence="14">
    <location>
        <position position="68"/>
    </location>
    <ligand>
        <name>5-hydroxyisourate</name>
        <dbReference type="ChEBI" id="CHEBI:18072"/>
    </ligand>
</feature>
<name>A0A1J1I1B1_9DIPT</name>
<dbReference type="GO" id="GO:0004846">
    <property type="term" value="F:urate oxidase activity"/>
    <property type="evidence" value="ECO:0007669"/>
    <property type="project" value="UniProtKB-EC"/>
</dbReference>
<feature type="binding site" evidence="14">
    <location>
        <position position="242"/>
    </location>
    <ligand>
        <name>5-hydroxyisourate</name>
        <dbReference type="ChEBI" id="CHEBI:18072"/>
    </ligand>
</feature>
<gene>
    <name evidence="16" type="primary">putative Uricase</name>
    <name evidence="16" type="ORF">CLUMA_CG006916</name>
</gene>
<dbReference type="UniPathway" id="UPA00394">
    <property type="reaction ID" value="UER00650"/>
</dbReference>
<evidence type="ECO:0000256" key="8">
    <source>
        <dbReference type="ARBA" id="ARBA00023002"/>
    </source>
</evidence>
<keyword evidence="8 12" id="KW-0560">Oxidoreductase</keyword>
<dbReference type="GO" id="GO:0019628">
    <property type="term" value="P:urate catabolic process"/>
    <property type="evidence" value="ECO:0007669"/>
    <property type="project" value="UniProtKB-UniPathway"/>
</dbReference>
<dbReference type="OrthoDB" id="9992118at2759"/>
<evidence type="ECO:0000256" key="1">
    <source>
        <dbReference type="ARBA" id="ARBA00003860"/>
    </source>
</evidence>
<evidence type="ECO:0000256" key="12">
    <source>
        <dbReference type="PIRNR" id="PIRNR000241"/>
    </source>
</evidence>
<evidence type="ECO:0000313" key="17">
    <source>
        <dbReference type="Proteomes" id="UP000183832"/>
    </source>
</evidence>
<feature type="binding site" evidence="14">
    <location>
        <position position="241"/>
    </location>
    <ligand>
        <name>5-hydroxyisourate</name>
        <dbReference type="ChEBI" id="CHEBI:18072"/>
    </ligand>
</feature>
<evidence type="ECO:0000256" key="9">
    <source>
        <dbReference type="ARBA" id="ARBA00023140"/>
    </source>
</evidence>
<feature type="binding site" evidence="14">
    <location>
        <position position="193"/>
    </location>
    <ligand>
        <name>5-hydroxyisourate</name>
        <dbReference type="ChEBI" id="CHEBI:18072"/>
    </ligand>
</feature>
<protein>
    <recommendedName>
        <fullName evidence="6 12">Uricase</fullName>
        <ecNumber evidence="5 12">1.7.3.3</ecNumber>
    </recommendedName>
    <alternativeName>
        <fullName evidence="10 12">Urate oxidase</fullName>
    </alternativeName>
</protein>
<feature type="active site" description="Charge relay system" evidence="13">
    <location>
        <position position="68"/>
    </location>
</feature>
<evidence type="ECO:0000256" key="6">
    <source>
        <dbReference type="ARBA" id="ARBA00017098"/>
    </source>
</evidence>
<feature type="binding site" evidence="14">
    <location>
        <position position="193"/>
    </location>
    <ligand>
        <name>urate</name>
        <dbReference type="ChEBI" id="CHEBI:17775"/>
    </ligand>
</feature>
<evidence type="ECO:0000313" key="16">
    <source>
        <dbReference type="EMBL" id="CRK93380.1"/>
    </source>
</evidence>
<evidence type="ECO:0000256" key="4">
    <source>
        <dbReference type="ARBA" id="ARBA00009760"/>
    </source>
</evidence>
<evidence type="ECO:0000256" key="7">
    <source>
        <dbReference type="ARBA" id="ARBA00022631"/>
    </source>
</evidence>
<evidence type="ECO:0000256" key="11">
    <source>
        <dbReference type="ARBA" id="ARBA00048818"/>
    </source>
</evidence>
<comment type="function">
    <text evidence="1 12 15">Catalyzes the oxidation of uric acid to 5-hydroxyisourate, which is further processed to form (S)-allantoin.</text>
</comment>
<organism evidence="16 17">
    <name type="scientific">Clunio marinus</name>
    <dbReference type="NCBI Taxonomy" id="568069"/>
    <lineage>
        <taxon>Eukaryota</taxon>
        <taxon>Metazoa</taxon>
        <taxon>Ecdysozoa</taxon>
        <taxon>Arthropoda</taxon>
        <taxon>Hexapoda</taxon>
        <taxon>Insecta</taxon>
        <taxon>Pterygota</taxon>
        <taxon>Neoptera</taxon>
        <taxon>Endopterygota</taxon>
        <taxon>Diptera</taxon>
        <taxon>Nematocera</taxon>
        <taxon>Chironomoidea</taxon>
        <taxon>Chironomidae</taxon>
        <taxon>Clunio</taxon>
    </lineage>
</organism>
<dbReference type="Gene3D" id="3.10.270.10">
    <property type="entry name" value="Urate Oxidase"/>
    <property type="match status" value="1"/>
</dbReference>
<accession>A0A1J1I1B1</accession>
<feature type="binding site" evidence="14">
    <location>
        <position position="268"/>
    </location>
    <ligand>
        <name>urate</name>
        <dbReference type="ChEBI" id="CHEBI:17775"/>
    </ligand>
</feature>
<dbReference type="GO" id="GO:0006145">
    <property type="term" value="P:purine nucleobase catabolic process"/>
    <property type="evidence" value="ECO:0007669"/>
    <property type="project" value="TreeGrafter"/>
</dbReference>
<evidence type="ECO:0000256" key="15">
    <source>
        <dbReference type="RuleBase" id="RU004455"/>
    </source>
</evidence>
<reference evidence="16 17" key="1">
    <citation type="submission" date="2015-04" db="EMBL/GenBank/DDBJ databases">
        <authorList>
            <person name="Syromyatnikov M.Y."/>
            <person name="Popov V.N."/>
        </authorList>
    </citation>
    <scope>NUCLEOTIDE SEQUENCE [LARGE SCALE GENOMIC DNA]</scope>
</reference>
<feature type="binding site" evidence="14">
    <location>
        <position position="241"/>
    </location>
    <ligand>
        <name>urate</name>
        <dbReference type="ChEBI" id="CHEBI:17775"/>
    </ligand>
</feature>
<proteinExistence type="inferred from homology"/>
<evidence type="ECO:0000256" key="5">
    <source>
        <dbReference type="ARBA" id="ARBA00012598"/>
    </source>
</evidence>
<dbReference type="Pfam" id="PF01014">
    <property type="entry name" value="Uricase"/>
    <property type="match status" value="2"/>
</dbReference>
<dbReference type="InterPro" id="IPR002042">
    <property type="entry name" value="Uricase"/>
</dbReference>
<evidence type="ECO:0000256" key="10">
    <source>
        <dbReference type="ARBA" id="ARBA00031317"/>
    </source>
</evidence>
<comment type="pathway">
    <text evidence="3 12">Purine metabolism; urate degradation; (S)-allantoin from urate: step 1/3.</text>
</comment>
<feature type="binding site" evidence="14">
    <location>
        <position position="242"/>
    </location>
    <ligand>
        <name>urate</name>
        <dbReference type="ChEBI" id="CHEBI:17775"/>
    </ligand>
</feature>
<dbReference type="PRINTS" id="PR00093">
    <property type="entry name" value="URICASE"/>
</dbReference>
<dbReference type="EMBL" id="CVRI01000037">
    <property type="protein sequence ID" value="CRK93380.1"/>
    <property type="molecule type" value="Genomic_DNA"/>
</dbReference>
<dbReference type="FunFam" id="3.10.270.10:FF:000002">
    <property type="entry name" value="Uricase"/>
    <property type="match status" value="1"/>
</dbReference>
<keyword evidence="17" id="KW-1185">Reference proteome</keyword>
<dbReference type="SUPFAM" id="SSF55620">
    <property type="entry name" value="Tetrahydrobiopterin biosynthesis enzymes-like"/>
    <property type="match status" value="2"/>
</dbReference>